<dbReference type="EMBL" id="AZBU02000004">
    <property type="protein sequence ID" value="TKR81192.1"/>
    <property type="molecule type" value="Genomic_DNA"/>
</dbReference>
<sequence length="304" mass="35019">MFSHKRLVTEDGDDLIQSYSNRIGKKVRQADTQDLLAMFIAFIVLPIGYLVEIFVILPFSFDFMSSEWIYRVAITFALGLNMYLNIYKMVTVGPNGGNNDLPSIMKPGFRYCFSCKLNSPPRAYHCPVCEVCVFRRDHHCSFASVCVGHHNQRYFVAGIVNLWLATAMVVSWNWSFMWTSLGGFQVINTWQLMIPHLALFFGVIDFYQFLCVLVFVFSFTTFLFVTYQVASQVFCIYRGQTRMEYLLDVHAYQLGWLENIRACLGNRWFAAMISPFVPSHLESDGLAYHCREGGPSIYENIKAM</sequence>
<evidence type="ECO:0000256" key="1">
    <source>
        <dbReference type="ARBA" id="ARBA00004141"/>
    </source>
</evidence>
<feature type="domain" description="Palmitoyltransferase DHHC" evidence="8">
    <location>
        <begin position="109"/>
        <end position="246"/>
    </location>
</feature>
<comment type="caution">
    <text evidence="9">The sequence shown here is derived from an EMBL/GenBank/DDBJ whole genome shotgun (WGS) entry which is preliminary data.</text>
</comment>
<reference evidence="9" key="2">
    <citation type="journal article" date="2015" name="Genome Biol.">
        <title>Comparative genomics of Steinernema reveals deeply conserved gene regulatory networks.</title>
        <authorList>
            <person name="Dillman A.R."/>
            <person name="Macchietto M."/>
            <person name="Porter C.F."/>
            <person name="Rogers A."/>
            <person name="Williams B."/>
            <person name="Antoshechkin I."/>
            <person name="Lee M.M."/>
            <person name="Goodwin Z."/>
            <person name="Lu X."/>
            <person name="Lewis E.E."/>
            <person name="Goodrich-Blair H."/>
            <person name="Stock S.P."/>
            <person name="Adams B.J."/>
            <person name="Sternberg P.W."/>
            <person name="Mortazavi A."/>
        </authorList>
    </citation>
    <scope>NUCLEOTIDE SEQUENCE [LARGE SCALE GENOMIC DNA]</scope>
    <source>
        <strain evidence="9">ALL</strain>
    </source>
</reference>
<proteinExistence type="inferred from homology"/>
<dbReference type="InterPro" id="IPR039859">
    <property type="entry name" value="PFA4/ZDH16/20/ERF2-like"/>
</dbReference>
<feature type="transmembrane region" description="Helical" evidence="7">
    <location>
        <begin position="194"/>
        <end position="225"/>
    </location>
</feature>
<comment type="similarity">
    <text evidence="7">Belongs to the DHHC palmitoyltransferase family.</text>
</comment>
<evidence type="ECO:0000313" key="9">
    <source>
        <dbReference type="EMBL" id="TKR81192.1"/>
    </source>
</evidence>
<evidence type="ECO:0000256" key="3">
    <source>
        <dbReference type="ARBA" id="ARBA00022692"/>
    </source>
</evidence>
<feature type="transmembrane region" description="Helical" evidence="7">
    <location>
        <begin position="35"/>
        <end position="56"/>
    </location>
</feature>
<feature type="transmembrane region" description="Helical" evidence="7">
    <location>
        <begin position="154"/>
        <end position="174"/>
    </location>
</feature>
<dbReference type="Pfam" id="PF01529">
    <property type="entry name" value="DHHC"/>
    <property type="match status" value="1"/>
</dbReference>
<evidence type="ECO:0000256" key="2">
    <source>
        <dbReference type="ARBA" id="ARBA00022679"/>
    </source>
</evidence>
<gene>
    <name evidence="9" type="ORF">L596_015107</name>
</gene>
<comment type="domain">
    <text evidence="7">The DHHC domain is required for palmitoyltransferase activity.</text>
</comment>
<evidence type="ECO:0000259" key="8">
    <source>
        <dbReference type="Pfam" id="PF01529"/>
    </source>
</evidence>
<feature type="transmembrane region" description="Helical" evidence="7">
    <location>
        <begin position="68"/>
        <end position="86"/>
    </location>
</feature>
<reference evidence="9" key="3">
    <citation type="journal article" date="2019" name="G3 (Bethesda)">
        <title>Hybrid Assembly of the Genome of the Entomopathogenic Nematode Steinernema carpocapsae Identifies the X-Chromosome.</title>
        <authorList>
            <person name="Serra L."/>
            <person name="Macchietto M."/>
            <person name="Macias-Munoz A."/>
            <person name="McGill C.J."/>
            <person name="Rodriguez I.M."/>
            <person name="Rodriguez B."/>
            <person name="Murad R."/>
            <person name="Mortazavi A."/>
        </authorList>
    </citation>
    <scope>NUCLEOTIDE SEQUENCE</scope>
    <source>
        <strain evidence="9">ALL</strain>
    </source>
</reference>
<reference evidence="9" key="1">
    <citation type="submission" date="2013-11" db="EMBL/GenBank/DDBJ databases">
        <authorList>
            <person name="Sternberg P."/>
            <person name="Dillman A."/>
            <person name="Macchietto M."/>
        </authorList>
    </citation>
    <scope>NUCLEOTIDE SEQUENCE</scope>
    <source>
        <strain evidence="9">ALL</strain>
    </source>
</reference>
<comment type="catalytic activity">
    <reaction evidence="7">
        <text>L-cysteinyl-[protein] + hexadecanoyl-CoA = S-hexadecanoyl-L-cysteinyl-[protein] + CoA</text>
        <dbReference type="Rhea" id="RHEA:36683"/>
        <dbReference type="Rhea" id="RHEA-COMP:10131"/>
        <dbReference type="Rhea" id="RHEA-COMP:11032"/>
        <dbReference type="ChEBI" id="CHEBI:29950"/>
        <dbReference type="ChEBI" id="CHEBI:57287"/>
        <dbReference type="ChEBI" id="CHEBI:57379"/>
        <dbReference type="ChEBI" id="CHEBI:74151"/>
        <dbReference type="EC" id="2.3.1.225"/>
    </reaction>
</comment>
<dbReference type="GO" id="GO:0016020">
    <property type="term" value="C:membrane"/>
    <property type="evidence" value="ECO:0007669"/>
    <property type="project" value="UniProtKB-SubCell"/>
</dbReference>
<dbReference type="STRING" id="34508.A0A4U5NEV7"/>
<keyword evidence="5 7" id="KW-0472">Membrane</keyword>
<dbReference type="PANTHER" id="PTHR12246">
    <property type="entry name" value="PALMITOYLTRANSFERASE ZDHHC16"/>
    <property type="match status" value="1"/>
</dbReference>
<name>A0A4U5NEV7_STECR</name>
<protein>
    <recommendedName>
        <fullName evidence="7">Palmitoyltransferase</fullName>
        <ecNumber evidence="7">2.3.1.225</ecNumber>
    </recommendedName>
</protein>
<comment type="subcellular location">
    <subcellularLocation>
        <location evidence="1">Membrane</location>
        <topology evidence="1">Multi-pass membrane protein</topology>
    </subcellularLocation>
</comment>
<dbReference type="EC" id="2.3.1.225" evidence="7"/>
<keyword evidence="3 7" id="KW-0812">Transmembrane</keyword>
<accession>A0A4U5NEV7</accession>
<keyword evidence="6 7" id="KW-0012">Acyltransferase</keyword>
<evidence type="ECO:0000256" key="5">
    <source>
        <dbReference type="ARBA" id="ARBA00023136"/>
    </source>
</evidence>
<evidence type="ECO:0000256" key="7">
    <source>
        <dbReference type="RuleBase" id="RU079119"/>
    </source>
</evidence>
<organism evidence="9">
    <name type="scientific">Steinernema carpocapsae</name>
    <name type="common">Entomopathogenic nematode</name>
    <dbReference type="NCBI Taxonomy" id="34508"/>
    <lineage>
        <taxon>Eukaryota</taxon>
        <taxon>Metazoa</taxon>
        <taxon>Ecdysozoa</taxon>
        <taxon>Nematoda</taxon>
        <taxon>Chromadorea</taxon>
        <taxon>Rhabditida</taxon>
        <taxon>Tylenchina</taxon>
        <taxon>Panagrolaimomorpha</taxon>
        <taxon>Strongyloidoidea</taxon>
        <taxon>Steinernematidae</taxon>
        <taxon>Steinernema</taxon>
    </lineage>
</organism>
<dbReference type="OrthoDB" id="302728at2759"/>
<dbReference type="InterPro" id="IPR001594">
    <property type="entry name" value="Palmitoyltrfase_DHHC"/>
</dbReference>
<keyword evidence="2 7" id="KW-0808">Transferase</keyword>
<dbReference type="PROSITE" id="PS50216">
    <property type="entry name" value="DHHC"/>
    <property type="match status" value="1"/>
</dbReference>
<evidence type="ECO:0000256" key="6">
    <source>
        <dbReference type="ARBA" id="ARBA00023315"/>
    </source>
</evidence>
<dbReference type="AlphaFoldDB" id="A0A4U5NEV7"/>
<keyword evidence="4 7" id="KW-1133">Transmembrane helix</keyword>
<evidence type="ECO:0000256" key="4">
    <source>
        <dbReference type="ARBA" id="ARBA00022989"/>
    </source>
</evidence>
<dbReference type="GO" id="GO:0019706">
    <property type="term" value="F:protein-cysteine S-palmitoyltransferase activity"/>
    <property type="evidence" value="ECO:0007669"/>
    <property type="project" value="UniProtKB-EC"/>
</dbReference>